<sequence length="292" mass="30941">MPDRPSSPDIVAISPPPSPQPRPLKRRCTSIPSSSTASSSAGSSKSSSKSSSKPSSSSLSSSSSSSLRPKTKVSVSAHNSRARITERMLNTLSSSENPVTHSDAFSRTAHVHSLSSGHQQRNGDRGFWANARNAGISADGLSERATYWSVRTSKVEAQSREKTRNTLVGCTIAINGHTGPLSNLQLQNLITSNGGRFAPHLHGGCTHVVAERLAGGKTQKVIDGQGGRGASRRAKIVKVQWVIDSVASGKRLSEAGYMVIADPTQKSLFTALGVKPNAEMQGDVKKDMENEE</sequence>
<dbReference type="Proteomes" id="UP001222932">
    <property type="component" value="Unassembled WGS sequence"/>
</dbReference>
<dbReference type="InterPro" id="IPR036420">
    <property type="entry name" value="BRCT_dom_sf"/>
</dbReference>
<feature type="domain" description="BRCT" evidence="2">
    <location>
        <begin position="162"/>
        <end position="259"/>
    </location>
</feature>
<dbReference type="SUPFAM" id="SSF52113">
    <property type="entry name" value="BRCT domain"/>
    <property type="match status" value="1"/>
</dbReference>
<accession>A0AAD3TRC1</accession>
<dbReference type="GO" id="GO:0042276">
    <property type="term" value="P:error-prone translesion synthesis"/>
    <property type="evidence" value="ECO:0007669"/>
    <property type="project" value="TreeGrafter"/>
</dbReference>
<dbReference type="PANTHER" id="PTHR45990">
    <property type="entry name" value="DNA REPAIR PROTEIN REV1"/>
    <property type="match status" value="1"/>
</dbReference>
<dbReference type="Pfam" id="PF00533">
    <property type="entry name" value="BRCT"/>
    <property type="match status" value="1"/>
</dbReference>
<reference evidence="3" key="1">
    <citation type="journal article" date="2023" name="BMC Genomics">
        <title>Chromosome-level genome assemblies of Cutaneotrichosporon spp. (Trichosporonales, Basidiomycota) reveal imbalanced evolution between nucleotide sequences and chromosome synteny.</title>
        <authorList>
            <person name="Kobayashi Y."/>
            <person name="Kayamori A."/>
            <person name="Aoki K."/>
            <person name="Shiwa Y."/>
            <person name="Matsutani M."/>
            <person name="Fujita N."/>
            <person name="Sugita T."/>
            <person name="Iwasaki W."/>
            <person name="Tanaka N."/>
            <person name="Takashima M."/>
        </authorList>
    </citation>
    <scope>NUCLEOTIDE SEQUENCE</scope>
    <source>
        <strain evidence="3">HIS016</strain>
    </source>
</reference>
<dbReference type="GO" id="GO:0003887">
    <property type="term" value="F:DNA-directed DNA polymerase activity"/>
    <property type="evidence" value="ECO:0007669"/>
    <property type="project" value="TreeGrafter"/>
</dbReference>
<dbReference type="PROSITE" id="PS50172">
    <property type="entry name" value="BRCT"/>
    <property type="match status" value="1"/>
</dbReference>
<name>A0AAD3TRC1_9TREE</name>
<dbReference type="EMBL" id="BTCM01000002">
    <property type="protein sequence ID" value="GMK54985.1"/>
    <property type="molecule type" value="Genomic_DNA"/>
</dbReference>
<gene>
    <name evidence="3" type="ORF">CspeluHIS016_0200410</name>
</gene>
<feature type="region of interest" description="Disordered" evidence="1">
    <location>
        <begin position="1"/>
        <end position="82"/>
    </location>
</feature>
<dbReference type="GO" id="GO:0070987">
    <property type="term" value="P:error-free translesion synthesis"/>
    <property type="evidence" value="ECO:0007669"/>
    <property type="project" value="TreeGrafter"/>
</dbReference>
<dbReference type="PANTHER" id="PTHR45990:SF1">
    <property type="entry name" value="DNA REPAIR PROTEIN REV1"/>
    <property type="match status" value="1"/>
</dbReference>
<evidence type="ECO:0000256" key="1">
    <source>
        <dbReference type="SAM" id="MobiDB-lite"/>
    </source>
</evidence>
<dbReference type="SMART" id="SM00292">
    <property type="entry name" value="BRCT"/>
    <property type="match status" value="1"/>
</dbReference>
<organism evidence="3 4">
    <name type="scientific">Cutaneotrichosporon spelunceum</name>
    <dbReference type="NCBI Taxonomy" id="1672016"/>
    <lineage>
        <taxon>Eukaryota</taxon>
        <taxon>Fungi</taxon>
        <taxon>Dikarya</taxon>
        <taxon>Basidiomycota</taxon>
        <taxon>Agaricomycotina</taxon>
        <taxon>Tremellomycetes</taxon>
        <taxon>Trichosporonales</taxon>
        <taxon>Trichosporonaceae</taxon>
        <taxon>Cutaneotrichosporon</taxon>
    </lineage>
</organism>
<feature type="compositionally biased region" description="Low complexity" evidence="1">
    <location>
        <begin position="29"/>
        <end position="67"/>
    </location>
</feature>
<proteinExistence type="predicted"/>
<comment type="caution">
    <text evidence="3">The sequence shown here is derived from an EMBL/GenBank/DDBJ whole genome shotgun (WGS) entry which is preliminary data.</text>
</comment>
<dbReference type="GO" id="GO:0017125">
    <property type="term" value="F:deoxycytidyl transferase activity"/>
    <property type="evidence" value="ECO:0007669"/>
    <property type="project" value="TreeGrafter"/>
</dbReference>
<reference evidence="3" key="2">
    <citation type="submission" date="2023-06" db="EMBL/GenBank/DDBJ databases">
        <authorList>
            <person name="Kobayashi Y."/>
            <person name="Kayamori A."/>
            <person name="Aoki K."/>
            <person name="Shiwa Y."/>
            <person name="Fujita N."/>
            <person name="Sugita T."/>
            <person name="Iwasaki W."/>
            <person name="Tanaka N."/>
            <person name="Takashima M."/>
        </authorList>
    </citation>
    <scope>NUCLEOTIDE SEQUENCE</scope>
    <source>
        <strain evidence="3">HIS016</strain>
    </source>
</reference>
<dbReference type="Gene3D" id="3.40.50.10190">
    <property type="entry name" value="BRCT domain"/>
    <property type="match status" value="1"/>
</dbReference>
<dbReference type="InterPro" id="IPR001357">
    <property type="entry name" value="BRCT_dom"/>
</dbReference>
<evidence type="ECO:0000313" key="4">
    <source>
        <dbReference type="Proteomes" id="UP001222932"/>
    </source>
</evidence>
<keyword evidence="4" id="KW-1185">Reference proteome</keyword>
<evidence type="ECO:0000259" key="2">
    <source>
        <dbReference type="PROSITE" id="PS50172"/>
    </source>
</evidence>
<evidence type="ECO:0000313" key="3">
    <source>
        <dbReference type="EMBL" id="GMK54985.1"/>
    </source>
</evidence>
<protein>
    <recommendedName>
        <fullName evidence="2">BRCT domain-containing protein</fullName>
    </recommendedName>
</protein>
<dbReference type="AlphaFoldDB" id="A0AAD3TRC1"/>
<dbReference type="GO" id="GO:0005634">
    <property type="term" value="C:nucleus"/>
    <property type="evidence" value="ECO:0007669"/>
    <property type="project" value="TreeGrafter"/>
</dbReference>